<accession>A0ACC2SBB7</accession>
<evidence type="ECO:0000313" key="1">
    <source>
        <dbReference type="EMBL" id="KAJ9059610.1"/>
    </source>
</evidence>
<organism evidence="1 2">
    <name type="scientific">Entomophthora muscae</name>
    <dbReference type="NCBI Taxonomy" id="34485"/>
    <lineage>
        <taxon>Eukaryota</taxon>
        <taxon>Fungi</taxon>
        <taxon>Fungi incertae sedis</taxon>
        <taxon>Zoopagomycota</taxon>
        <taxon>Entomophthoromycotina</taxon>
        <taxon>Entomophthoromycetes</taxon>
        <taxon>Entomophthorales</taxon>
        <taxon>Entomophthoraceae</taxon>
        <taxon>Entomophthora</taxon>
    </lineage>
</organism>
<dbReference type="Proteomes" id="UP001165960">
    <property type="component" value="Unassembled WGS sequence"/>
</dbReference>
<sequence>MEGTQQLSTNAPVVRCSCSCPCGSKNRVSATQVPTQGGEGRGEFHSDAALTQPVQGAQASRVRSINPQVPKLTQKPTKVTTTKKVRNKEVELTSVKVLDVQAFWLPPTYLTFSHHPI</sequence>
<gene>
    <name evidence="1" type="ORF">DSO57_1000569</name>
</gene>
<proteinExistence type="predicted"/>
<evidence type="ECO:0000313" key="2">
    <source>
        <dbReference type="Proteomes" id="UP001165960"/>
    </source>
</evidence>
<dbReference type="EMBL" id="QTSX02005681">
    <property type="protein sequence ID" value="KAJ9059610.1"/>
    <property type="molecule type" value="Genomic_DNA"/>
</dbReference>
<comment type="caution">
    <text evidence="1">The sequence shown here is derived from an EMBL/GenBank/DDBJ whole genome shotgun (WGS) entry which is preliminary data.</text>
</comment>
<name>A0ACC2SBB7_9FUNG</name>
<keyword evidence="2" id="KW-1185">Reference proteome</keyword>
<reference evidence="1" key="1">
    <citation type="submission" date="2022-04" db="EMBL/GenBank/DDBJ databases">
        <title>Genome of the entomopathogenic fungus Entomophthora muscae.</title>
        <authorList>
            <person name="Elya C."/>
            <person name="Lovett B.R."/>
            <person name="Lee E."/>
            <person name="Macias A.M."/>
            <person name="Hajek A.E."/>
            <person name="De Bivort B.L."/>
            <person name="Kasson M.T."/>
            <person name="De Fine Licht H.H."/>
            <person name="Stajich J.E."/>
        </authorList>
    </citation>
    <scope>NUCLEOTIDE SEQUENCE</scope>
    <source>
        <strain evidence="1">Berkeley</strain>
    </source>
</reference>
<protein>
    <submittedName>
        <fullName evidence="1">Uncharacterized protein</fullName>
    </submittedName>
</protein>